<feature type="domain" description="DHHA1" evidence="2">
    <location>
        <begin position="281"/>
        <end position="349"/>
    </location>
</feature>
<dbReference type="GO" id="GO:0016787">
    <property type="term" value="F:hydrolase activity"/>
    <property type="evidence" value="ECO:0007669"/>
    <property type="project" value="UniProtKB-KW"/>
</dbReference>
<dbReference type="AlphaFoldDB" id="A0A5J4T1A0"/>
<dbReference type="EC" id="3.1.-.-" evidence="3"/>
<dbReference type="PANTHER" id="PTHR47618:SF1">
    <property type="entry name" value="BIFUNCTIONAL OLIGORIBONUCLEASE AND PAP PHOSPHATASE NRNA"/>
    <property type="match status" value="1"/>
</dbReference>
<evidence type="ECO:0000259" key="2">
    <source>
        <dbReference type="Pfam" id="PF02272"/>
    </source>
</evidence>
<dbReference type="Gene3D" id="3.10.310.30">
    <property type="match status" value="1"/>
</dbReference>
<dbReference type="InterPro" id="IPR001667">
    <property type="entry name" value="DDH_dom"/>
</dbReference>
<dbReference type="EMBL" id="SNRY01000004">
    <property type="protein sequence ID" value="KAA6352269.1"/>
    <property type="molecule type" value="Genomic_DNA"/>
</dbReference>
<dbReference type="SUPFAM" id="SSF64182">
    <property type="entry name" value="DHH phosphoesterases"/>
    <property type="match status" value="1"/>
</dbReference>
<dbReference type="GO" id="GO:0003676">
    <property type="term" value="F:nucleic acid binding"/>
    <property type="evidence" value="ECO:0007669"/>
    <property type="project" value="InterPro"/>
</dbReference>
<dbReference type="PANTHER" id="PTHR47618">
    <property type="entry name" value="BIFUNCTIONAL OLIGORIBONUCLEASE AND PAP PHOSPHATASE NRNA"/>
    <property type="match status" value="1"/>
</dbReference>
<dbReference type="Gene3D" id="3.90.1640.10">
    <property type="entry name" value="inorganic pyrophosphatase (n-terminal core)"/>
    <property type="match status" value="1"/>
</dbReference>
<comment type="caution">
    <text evidence="3">The sequence shown here is derived from an EMBL/GenBank/DDBJ whole genome shotgun (WGS) entry which is preliminary data.</text>
</comment>
<gene>
    <name evidence="3" type="ORF">EZS27_000451</name>
</gene>
<accession>A0A5J4T1A0</accession>
<dbReference type="Pfam" id="PF02272">
    <property type="entry name" value="DHHA1"/>
    <property type="match status" value="1"/>
</dbReference>
<organism evidence="3">
    <name type="scientific">termite gut metagenome</name>
    <dbReference type="NCBI Taxonomy" id="433724"/>
    <lineage>
        <taxon>unclassified sequences</taxon>
        <taxon>metagenomes</taxon>
        <taxon>organismal metagenomes</taxon>
    </lineage>
</organism>
<feature type="domain" description="DDH" evidence="1">
    <location>
        <begin position="54"/>
        <end position="205"/>
    </location>
</feature>
<protein>
    <submittedName>
        <fullName evidence="3">Bifunctional oligoribonuclease and PAP phosphatase NrnA</fullName>
        <ecNumber evidence="3">3.1.-.-</ecNumber>
    </submittedName>
</protein>
<dbReference type="Pfam" id="PF01368">
    <property type="entry name" value="DHH"/>
    <property type="match status" value="1"/>
</dbReference>
<evidence type="ECO:0000313" key="3">
    <source>
        <dbReference type="EMBL" id="KAA6352269.1"/>
    </source>
</evidence>
<dbReference type="InterPro" id="IPR051319">
    <property type="entry name" value="Oligoribo/pAp-PDE_c-di-AMP_PDE"/>
</dbReference>
<dbReference type="InterPro" id="IPR038763">
    <property type="entry name" value="DHH_sf"/>
</dbReference>
<dbReference type="InterPro" id="IPR003156">
    <property type="entry name" value="DHHA1_dom"/>
</dbReference>
<keyword evidence="3" id="KW-0378">Hydrolase</keyword>
<reference evidence="3" key="1">
    <citation type="submission" date="2019-03" db="EMBL/GenBank/DDBJ databases">
        <title>Single cell metagenomics reveals metabolic interactions within the superorganism composed of flagellate Streblomastix strix and complex community of Bacteroidetes bacteria on its surface.</title>
        <authorList>
            <person name="Treitli S.C."/>
            <person name="Kolisko M."/>
            <person name="Husnik F."/>
            <person name="Keeling P."/>
            <person name="Hampl V."/>
        </authorList>
    </citation>
    <scope>NUCLEOTIDE SEQUENCE</scope>
    <source>
        <strain evidence="3">STM</strain>
    </source>
</reference>
<proteinExistence type="predicted"/>
<sequence>MIIIISYIYFRFSIIRTKCKEFSKFVAYLIEMPNKVIEQAKIDLFYKWFVMADKVVIISHVAPDGDAIGSSLGLCHFMESQDKIVNVIVPNDFPDFLKWMPGSKDIILYDRYKEFSDKLIGEADIICCLDFNSLNRAGAIANAITASPARKVMIDHHPHPESFCKIVISYPEISSTSELIFRLICRIGYFNSISKKVAECIYTGMMTDTGGFTYNSNNKDIYVIISNLISIGINKDEIYRKVYNSYSESRLRLMGYILANMKTYVDYNSALITLGKSDQEKFNYIKGDSEGFVNIPLSIKNMRLSCFMREDTERNVIKVSLRSVGKFPCNKLTSEFFNGGGHLNASGGEHFGTMSEAISIFENALKKYESLL</sequence>
<name>A0A5J4T1A0_9ZZZZ</name>
<evidence type="ECO:0000259" key="1">
    <source>
        <dbReference type="Pfam" id="PF01368"/>
    </source>
</evidence>